<organism evidence="12 13">
    <name type="scientific">Mycoplasma miroungirhinis</name>
    <dbReference type="NCBI Taxonomy" id="754516"/>
    <lineage>
        <taxon>Bacteria</taxon>
        <taxon>Bacillati</taxon>
        <taxon>Mycoplasmatota</taxon>
        <taxon>Mollicutes</taxon>
        <taxon>Mycoplasmataceae</taxon>
        <taxon>Mycoplasma</taxon>
    </lineage>
</organism>
<evidence type="ECO:0000256" key="10">
    <source>
        <dbReference type="HAMAP-Rule" id="MF_00321"/>
    </source>
</evidence>
<keyword evidence="5 10" id="KW-0547">Nucleotide-binding</keyword>
<dbReference type="SUPFAM" id="SSF52540">
    <property type="entry name" value="P-loop containing nucleoside triphosphate hydrolases"/>
    <property type="match status" value="1"/>
</dbReference>
<dbReference type="InterPro" id="IPR030393">
    <property type="entry name" value="G_ENGB_dom"/>
</dbReference>
<dbReference type="GO" id="GO:0005829">
    <property type="term" value="C:cytosol"/>
    <property type="evidence" value="ECO:0007669"/>
    <property type="project" value="TreeGrafter"/>
</dbReference>
<dbReference type="Pfam" id="PF01926">
    <property type="entry name" value="MMR_HSR1"/>
    <property type="match status" value="1"/>
</dbReference>
<evidence type="ECO:0000256" key="6">
    <source>
        <dbReference type="ARBA" id="ARBA00022842"/>
    </source>
</evidence>
<feature type="domain" description="EngB-type G" evidence="11">
    <location>
        <begin position="18"/>
        <end position="183"/>
    </location>
</feature>
<keyword evidence="6" id="KW-0460">Magnesium</keyword>
<evidence type="ECO:0000313" key="13">
    <source>
        <dbReference type="Proteomes" id="UP000502118"/>
    </source>
</evidence>
<sequence length="183" mass="21223">MWKFIKSANKKDSWLDSQNSEILFWGRSNVGKSSLLNALANSKIAKVSSTPGRTKLINYFSTDNNKIIVDLPGYGYAKISKIEEKNISNMIENYFYERKNIEYINILIDSRISLTAIDIDMINLCLNLNHKVNLIVTKIDKSNQKQLNKTKKDIQTYYPFLNVFYISSKTKKNLDKLKLYYAV</sequence>
<reference evidence="12 13" key="1">
    <citation type="submission" date="2020-05" db="EMBL/GenBank/DDBJ databases">
        <title>Novel Mycoplasma species detected in Mirounga angustirostris (northern elephant seal) from the USA.</title>
        <authorList>
            <person name="Volokhov D.V."/>
        </authorList>
    </citation>
    <scope>NUCLEOTIDE SEQUENCE [LARGE SCALE GENOMIC DNA]</scope>
    <source>
        <strain evidence="12 13">Mirounga ES2806-NAS</strain>
    </source>
</reference>
<keyword evidence="7 10" id="KW-0342">GTP-binding</keyword>
<evidence type="ECO:0000259" key="11">
    <source>
        <dbReference type="PROSITE" id="PS51706"/>
    </source>
</evidence>
<keyword evidence="9 10" id="KW-0131">Cell cycle</keyword>
<dbReference type="InterPro" id="IPR006073">
    <property type="entry name" value="GTP-bd"/>
</dbReference>
<evidence type="ECO:0000256" key="9">
    <source>
        <dbReference type="ARBA" id="ARBA00023306"/>
    </source>
</evidence>
<evidence type="ECO:0000256" key="5">
    <source>
        <dbReference type="ARBA" id="ARBA00022741"/>
    </source>
</evidence>
<evidence type="ECO:0000256" key="2">
    <source>
        <dbReference type="ARBA" id="ARBA00009638"/>
    </source>
</evidence>
<evidence type="ECO:0000313" key="12">
    <source>
        <dbReference type="EMBL" id="QJR44414.1"/>
    </source>
</evidence>
<protein>
    <recommendedName>
        <fullName evidence="10">Probable GTP-binding protein EngB</fullName>
    </recommendedName>
</protein>
<dbReference type="Gene3D" id="3.40.50.300">
    <property type="entry name" value="P-loop containing nucleotide triphosphate hydrolases"/>
    <property type="match status" value="1"/>
</dbReference>
<evidence type="ECO:0000256" key="1">
    <source>
        <dbReference type="ARBA" id="ARBA00001946"/>
    </source>
</evidence>
<dbReference type="GO" id="GO:0046872">
    <property type="term" value="F:metal ion binding"/>
    <property type="evidence" value="ECO:0007669"/>
    <property type="project" value="UniProtKB-KW"/>
</dbReference>
<evidence type="ECO:0000256" key="7">
    <source>
        <dbReference type="ARBA" id="ARBA00023134"/>
    </source>
</evidence>
<evidence type="ECO:0000256" key="8">
    <source>
        <dbReference type="ARBA" id="ARBA00023210"/>
    </source>
</evidence>
<dbReference type="NCBIfam" id="TIGR03598">
    <property type="entry name" value="GTPase_YsxC"/>
    <property type="match status" value="1"/>
</dbReference>
<evidence type="ECO:0000256" key="4">
    <source>
        <dbReference type="ARBA" id="ARBA00022723"/>
    </source>
</evidence>
<keyword evidence="8 10" id="KW-0717">Septation</keyword>
<dbReference type="InterPro" id="IPR027417">
    <property type="entry name" value="P-loop_NTPase"/>
</dbReference>
<dbReference type="PANTHER" id="PTHR11649">
    <property type="entry name" value="MSS1/TRME-RELATED GTP-BINDING PROTEIN"/>
    <property type="match status" value="1"/>
</dbReference>
<keyword evidence="4" id="KW-0479">Metal-binding</keyword>
<dbReference type="GO" id="GO:0000917">
    <property type="term" value="P:division septum assembly"/>
    <property type="evidence" value="ECO:0007669"/>
    <property type="project" value="UniProtKB-KW"/>
</dbReference>
<evidence type="ECO:0000256" key="3">
    <source>
        <dbReference type="ARBA" id="ARBA00022618"/>
    </source>
</evidence>
<dbReference type="KEGG" id="mmio:HLA92_03185"/>
<accession>A0A6M4JBS5</accession>
<dbReference type="CDD" id="cd01876">
    <property type="entry name" value="YihA_EngB"/>
    <property type="match status" value="1"/>
</dbReference>
<dbReference type="AlphaFoldDB" id="A0A6M4JBS5"/>
<proteinExistence type="inferred from homology"/>
<dbReference type="Proteomes" id="UP000502118">
    <property type="component" value="Chromosome"/>
</dbReference>
<dbReference type="GO" id="GO:0005525">
    <property type="term" value="F:GTP binding"/>
    <property type="evidence" value="ECO:0007669"/>
    <property type="project" value="UniProtKB-UniRule"/>
</dbReference>
<gene>
    <name evidence="10" type="primary">engB</name>
    <name evidence="12" type="ORF">HLA92_03185</name>
</gene>
<comment type="cofactor">
    <cofactor evidence="1">
        <name>Mg(2+)</name>
        <dbReference type="ChEBI" id="CHEBI:18420"/>
    </cofactor>
</comment>
<dbReference type="PANTHER" id="PTHR11649:SF13">
    <property type="entry name" value="ENGB-TYPE G DOMAIN-CONTAINING PROTEIN"/>
    <property type="match status" value="1"/>
</dbReference>
<keyword evidence="3 10" id="KW-0132">Cell division</keyword>
<dbReference type="HAMAP" id="MF_00321">
    <property type="entry name" value="GTPase_EngB"/>
    <property type="match status" value="1"/>
</dbReference>
<dbReference type="EMBL" id="CP053097">
    <property type="protein sequence ID" value="QJR44414.1"/>
    <property type="molecule type" value="Genomic_DNA"/>
</dbReference>
<dbReference type="RefSeq" id="WP_171113468.1">
    <property type="nucleotide sequence ID" value="NZ_CP053097.1"/>
</dbReference>
<name>A0A6M4JBS5_9MOLU</name>
<keyword evidence="13" id="KW-1185">Reference proteome</keyword>
<comment type="similarity">
    <text evidence="2 10">Belongs to the TRAFAC class TrmE-Era-EngA-EngB-Septin-like GTPase superfamily. EngB GTPase family.</text>
</comment>
<dbReference type="PROSITE" id="PS51706">
    <property type="entry name" value="G_ENGB"/>
    <property type="match status" value="1"/>
</dbReference>
<comment type="function">
    <text evidence="10">Necessary for normal cell division and for the maintenance of normal septation.</text>
</comment>
<dbReference type="InterPro" id="IPR019987">
    <property type="entry name" value="GTP-bd_ribosome_bio_YsxC"/>
</dbReference>